<dbReference type="Proteomes" id="UP000566819">
    <property type="component" value="Unassembled WGS sequence"/>
</dbReference>
<evidence type="ECO:0000259" key="1">
    <source>
        <dbReference type="PROSITE" id="PS50011"/>
    </source>
</evidence>
<dbReference type="Pfam" id="PF14479">
    <property type="entry name" value="HeLo"/>
    <property type="match status" value="1"/>
</dbReference>
<evidence type="ECO:0000313" key="3">
    <source>
        <dbReference type="Proteomes" id="UP000566819"/>
    </source>
</evidence>
<dbReference type="PANTHER" id="PTHR37542">
    <property type="entry name" value="HELO DOMAIN-CONTAINING PROTEIN-RELATED"/>
    <property type="match status" value="1"/>
</dbReference>
<dbReference type="AlphaFoldDB" id="A0A8H4RCN2"/>
<proteinExistence type="predicted"/>
<evidence type="ECO:0000313" key="2">
    <source>
        <dbReference type="EMBL" id="KAF4627650.1"/>
    </source>
</evidence>
<reference evidence="2 3" key="1">
    <citation type="submission" date="2020-03" db="EMBL/GenBank/DDBJ databases">
        <title>Draft Genome Sequence of Cudoniella acicularis.</title>
        <authorList>
            <person name="Buettner E."/>
            <person name="Kellner H."/>
        </authorList>
    </citation>
    <scope>NUCLEOTIDE SEQUENCE [LARGE SCALE GENOMIC DNA]</scope>
    <source>
        <strain evidence="2 3">DSM 108380</strain>
    </source>
</reference>
<dbReference type="InterPro" id="IPR000719">
    <property type="entry name" value="Prot_kinase_dom"/>
</dbReference>
<dbReference type="Pfam" id="PF24476">
    <property type="entry name" value="DUF7580"/>
    <property type="match status" value="1"/>
</dbReference>
<gene>
    <name evidence="2" type="ORF">G7Y89_g10508</name>
</gene>
<name>A0A8H4RCN2_9HELO</name>
<accession>A0A8H4RCN2</accession>
<protein>
    <recommendedName>
        <fullName evidence="1">Protein kinase domain-containing protein</fullName>
    </recommendedName>
</protein>
<keyword evidence="3" id="KW-1185">Reference proteome</keyword>
<dbReference type="SUPFAM" id="SSF56112">
    <property type="entry name" value="Protein kinase-like (PK-like)"/>
    <property type="match status" value="1"/>
</dbReference>
<dbReference type="Gene3D" id="1.20.120.1020">
    <property type="entry name" value="Prion-inhibition and propagation, HeLo domain"/>
    <property type="match status" value="1"/>
</dbReference>
<dbReference type="GO" id="GO:0004672">
    <property type="term" value="F:protein kinase activity"/>
    <property type="evidence" value="ECO:0007669"/>
    <property type="project" value="InterPro"/>
</dbReference>
<feature type="domain" description="Protein kinase" evidence="1">
    <location>
        <begin position="289"/>
        <end position="625"/>
    </location>
</feature>
<dbReference type="GO" id="GO:0005524">
    <property type="term" value="F:ATP binding"/>
    <property type="evidence" value="ECO:0007669"/>
    <property type="project" value="InterPro"/>
</dbReference>
<organism evidence="2 3">
    <name type="scientific">Cudoniella acicularis</name>
    <dbReference type="NCBI Taxonomy" id="354080"/>
    <lineage>
        <taxon>Eukaryota</taxon>
        <taxon>Fungi</taxon>
        <taxon>Dikarya</taxon>
        <taxon>Ascomycota</taxon>
        <taxon>Pezizomycotina</taxon>
        <taxon>Leotiomycetes</taxon>
        <taxon>Helotiales</taxon>
        <taxon>Tricladiaceae</taxon>
        <taxon>Cudoniella</taxon>
    </lineage>
</organism>
<dbReference type="PANTHER" id="PTHR37542:SF1">
    <property type="entry name" value="PRION-INHIBITION AND PROPAGATION HELO DOMAIN-CONTAINING PROTEIN"/>
    <property type="match status" value="1"/>
</dbReference>
<dbReference type="InterPro" id="IPR011009">
    <property type="entry name" value="Kinase-like_dom_sf"/>
</dbReference>
<dbReference type="OrthoDB" id="1911848at2759"/>
<dbReference type="InterPro" id="IPR056002">
    <property type="entry name" value="DUF7580"/>
</dbReference>
<dbReference type="InterPro" id="IPR038305">
    <property type="entry name" value="HeLo_sf"/>
</dbReference>
<dbReference type="Gene3D" id="1.10.510.10">
    <property type="entry name" value="Transferase(Phosphotransferase) domain 1"/>
    <property type="match status" value="1"/>
</dbReference>
<dbReference type="PROSITE" id="PS50011">
    <property type="entry name" value="PROTEIN_KINASE_DOM"/>
    <property type="match status" value="1"/>
</dbReference>
<dbReference type="EMBL" id="JAAMPI010000933">
    <property type="protein sequence ID" value="KAF4627650.1"/>
    <property type="molecule type" value="Genomic_DNA"/>
</dbReference>
<sequence length="625" mass="70769">MTDPISMVGLGLSIASLTGQALMGAVHVMDLMLKAKNLSPEYQYLNLRLQLERQRLWNWSDVSGLPSYLEGKEDALDSSLNGLNRHFILEVVLQVQTLVTEFVKVKGRYEHFSPGNTFEIDAPSTGDSDILEQFPGPKSRVKTLLRGIEITQQLPKRLRWAMWDQDKFKGLLDRLKELNDCLIDLVDNSVRSQIMTMTKETNINLLGLCNKVDDLSHLIQALTQPDGPPVYSTLESRLRLNYSLPRKHTAEENEMNKDLLQLTRFKSLLQTTENGALSKEQMRTLELNRMEIKILGPQPSGISFSPSEGTRTEALYHGQNVWVEWKQYRPFDHQSTRPDARILSRVQKLAALLGKDPKPASFRVPHCLGYFDQTVHDVEAHDESNEDLEQSLYFGYVFTKPHGVHALTTPVTLFDLLQEHSKPPLADRIALSQAISNCVYNLHSVNWLHKGLRSQNIIFFPSSKSGLIDYAKPYLTGFEYARPASVGEMTENLPGNPEFDIYRHPDILASATNEGYKHSYDIYSFGIILLEIAVWNRVADIMDPAKQRRIVLSKVRSRLLDEEHYLYEVSASTGSLFCGAVRCCLGGGLLLGLGDGEDEIDEVTSAKINRGFYEKVVKRLEDIRC</sequence>
<comment type="caution">
    <text evidence="2">The sequence shown here is derived from an EMBL/GenBank/DDBJ whole genome shotgun (WGS) entry which is preliminary data.</text>
</comment>
<dbReference type="InterPro" id="IPR029498">
    <property type="entry name" value="HeLo_dom"/>
</dbReference>